<evidence type="ECO:0000313" key="4">
    <source>
        <dbReference type="Proteomes" id="UP000077202"/>
    </source>
</evidence>
<feature type="transmembrane region" description="Helical" evidence="2">
    <location>
        <begin position="27"/>
        <end position="46"/>
    </location>
</feature>
<gene>
    <name evidence="3" type="ORF">AXG93_1409s1020</name>
</gene>
<accession>A0A176WKG2</accession>
<keyword evidence="2" id="KW-0472">Membrane</keyword>
<name>A0A176WKG2_MARPO</name>
<dbReference type="Proteomes" id="UP000077202">
    <property type="component" value="Unassembled WGS sequence"/>
</dbReference>
<keyword evidence="2" id="KW-0812">Transmembrane</keyword>
<sequence length="307" mass="33946">MSVGSYCDGAPLAERLRRRTIRLRDNAFGGVLLRLSAFGASASILGQHLRGKRLRPYAFGDTYSMDTCAFGGTESIRRERLRRDKTEQRKGQDALTLVNAFGDAHTSTDTFKGDAAADDSAEATADWVARIPARADCSETQFTPVRMELGVPGYGSRVAEGQGSTYARILTAPGVMGSRRLGPHRTTYMTSKQVAFVEMALAGAPIHWACILWKVAKYANPRHPGSYVELVLRRTRTKVRLSSLLASLDETIKDLKLKNEALRGHLALVRKLQKAVNKMRDEKSAEAEKEFAKQREKLEADLDSEQA</sequence>
<organism evidence="3 4">
    <name type="scientific">Marchantia polymorpha subsp. ruderalis</name>
    <dbReference type="NCBI Taxonomy" id="1480154"/>
    <lineage>
        <taxon>Eukaryota</taxon>
        <taxon>Viridiplantae</taxon>
        <taxon>Streptophyta</taxon>
        <taxon>Embryophyta</taxon>
        <taxon>Marchantiophyta</taxon>
        <taxon>Marchantiopsida</taxon>
        <taxon>Marchantiidae</taxon>
        <taxon>Marchantiales</taxon>
        <taxon>Marchantiaceae</taxon>
        <taxon>Marchantia</taxon>
    </lineage>
</organism>
<evidence type="ECO:0000256" key="2">
    <source>
        <dbReference type="SAM" id="Phobius"/>
    </source>
</evidence>
<keyword evidence="2" id="KW-1133">Transmembrane helix</keyword>
<proteinExistence type="predicted"/>
<reference evidence="3" key="1">
    <citation type="submission" date="2016-03" db="EMBL/GenBank/DDBJ databases">
        <title>Mechanisms controlling the formation of the plant cell surface in tip-growing cells are functionally conserved among land plants.</title>
        <authorList>
            <person name="Honkanen S."/>
            <person name="Jones V.A."/>
            <person name="Morieri G."/>
            <person name="Champion C."/>
            <person name="Hetherington A.J."/>
            <person name="Kelly S."/>
            <person name="Saint-Marcoux D."/>
            <person name="Proust H."/>
            <person name="Prescott H."/>
            <person name="Dolan L."/>
        </authorList>
    </citation>
    <scope>NUCLEOTIDE SEQUENCE [LARGE SCALE GENOMIC DNA]</scope>
    <source>
        <tissue evidence="3">Whole gametophyte</tissue>
    </source>
</reference>
<dbReference type="EMBL" id="LVLJ01000725">
    <property type="protein sequence ID" value="OAE32835.1"/>
    <property type="molecule type" value="Genomic_DNA"/>
</dbReference>
<feature type="region of interest" description="Disordered" evidence="1">
    <location>
        <begin position="279"/>
        <end position="307"/>
    </location>
</feature>
<evidence type="ECO:0000313" key="3">
    <source>
        <dbReference type="EMBL" id="OAE32835.1"/>
    </source>
</evidence>
<feature type="compositionally biased region" description="Basic and acidic residues" evidence="1">
    <location>
        <begin position="279"/>
        <end position="300"/>
    </location>
</feature>
<keyword evidence="4" id="KW-1185">Reference proteome</keyword>
<evidence type="ECO:0000256" key="1">
    <source>
        <dbReference type="SAM" id="MobiDB-lite"/>
    </source>
</evidence>
<comment type="caution">
    <text evidence="3">The sequence shown here is derived from an EMBL/GenBank/DDBJ whole genome shotgun (WGS) entry which is preliminary data.</text>
</comment>
<dbReference type="AlphaFoldDB" id="A0A176WKG2"/>
<protein>
    <submittedName>
        <fullName evidence="3">Uncharacterized protein</fullName>
    </submittedName>
</protein>